<dbReference type="GO" id="GO:1990269">
    <property type="term" value="F:RNA polymerase II C-terminal domain phosphoserine binding"/>
    <property type="evidence" value="ECO:0007669"/>
    <property type="project" value="TreeGrafter"/>
</dbReference>
<organism evidence="2 3">
    <name type="scientific">Strigomonas culicis</name>
    <dbReference type="NCBI Taxonomy" id="28005"/>
    <lineage>
        <taxon>Eukaryota</taxon>
        <taxon>Discoba</taxon>
        <taxon>Euglenozoa</taxon>
        <taxon>Kinetoplastea</taxon>
        <taxon>Metakinetoplastina</taxon>
        <taxon>Trypanosomatida</taxon>
        <taxon>Trypanosomatidae</taxon>
        <taxon>Strigomonadinae</taxon>
        <taxon>Strigomonas</taxon>
    </lineage>
</organism>
<feature type="region of interest" description="Disordered" evidence="1">
    <location>
        <begin position="1"/>
        <end position="59"/>
    </location>
</feature>
<dbReference type="PANTHER" id="PTHR23146">
    <property type="entry name" value="LEO1 PROTEIN"/>
    <property type="match status" value="1"/>
</dbReference>
<dbReference type="Proteomes" id="UP000015354">
    <property type="component" value="Unassembled WGS sequence"/>
</dbReference>
<feature type="compositionally biased region" description="Low complexity" evidence="1">
    <location>
        <begin position="19"/>
        <end position="32"/>
    </location>
</feature>
<sequence length="598" mass="67237">MDVPVSSVVEDEILPPVPSDTTATTTVAPTAVEQGEEAVGGRGDALHGATSPKETVSRPVGLDELLAMDAELEQHSPRGERTAGAGRELKAGRSTNTLPPSEGSAASLLPEKEAATRDKTVHYSMDSLFGPYFEIKVLDDNIEELAKAPFPALMDVQNIISSQFGNYVRAEDIQQVWWSQDDANILAKLMQENKEECDSAELERLFGKAGMMCLLKERKMEPFRLLDCVAPATPPFAGGYHPDNMWLVDMPKIQPNRQILHADPQPYAPERSGYLESNDRMLYTPHNVIRWAYHKGQNTFMSNARLVRWSDGSVTLQVGEDTFSLHDNKSNSALHVLGAETKVKKGNVEIPCVLKTLQPSRHFVVEGSSAKSIAKETINEAVLHETVRQKRRLPYLTSQTPDVDLRKPAKDRTLYEECVHAELERKRKMLDQRIKEGNPPTLEEQVAMDNEMWNRINAMTQDDMVRHQEEARRHEEVRVAERQAYQRSTRRERDLELEGGDYSDADEHDFSRKRAREDDPVDRLDPLRDVLETVADELPADSEVAKVVAGFIGYMNGTSYSEPTIENELPDIIKSIQEGAPGVDVAPLQDIHQRLFRR</sequence>
<gene>
    <name evidence="2" type="ORF">STCU_07960</name>
</gene>
<evidence type="ECO:0008006" key="4">
    <source>
        <dbReference type="Google" id="ProtNLM"/>
    </source>
</evidence>
<name>S9U2F9_9TRYP</name>
<dbReference type="GO" id="GO:0032968">
    <property type="term" value="P:positive regulation of transcription elongation by RNA polymerase II"/>
    <property type="evidence" value="ECO:0007669"/>
    <property type="project" value="TreeGrafter"/>
</dbReference>
<feature type="compositionally biased region" description="Acidic residues" evidence="1">
    <location>
        <begin position="497"/>
        <end position="507"/>
    </location>
</feature>
<comment type="caution">
    <text evidence="2">The sequence shown here is derived from an EMBL/GenBank/DDBJ whole genome shotgun (WGS) entry which is preliminary data.</text>
</comment>
<evidence type="ECO:0000256" key="1">
    <source>
        <dbReference type="SAM" id="MobiDB-lite"/>
    </source>
</evidence>
<dbReference type="EMBL" id="ATMH01007960">
    <property type="protein sequence ID" value="EPY22999.1"/>
    <property type="molecule type" value="Genomic_DNA"/>
</dbReference>
<dbReference type="PANTHER" id="PTHR23146:SF0">
    <property type="entry name" value="RNA POLYMERASE-ASSOCIATED PROTEIN LEO1"/>
    <property type="match status" value="1"/>
</dbReference>
<evidence type="ECO:0000313" key="3">
    <source>
        <dbReference type="Proteomes" id="UP000015354"/>
    </source>
</evidence>
<feature type="compositionally biased region" description="Basic and acidic residues" evidence="1">
    <location>
        <begin position="508"/>
        <end position="519"/>
    </location>
</feature>
<feature type="region of interest" description="Disordered" evidence="1">
    <location>
        <begin position="469"/>
        <end position="519"/>
    </location>
</feature>
<dbReference type="Pfam" id="PF04004">
    <property type="entry name" value="Leo1"/>
    <property type="match status" value="1"/>
</dbReference>
<reference evidence="2 3" key="1">
    <citation type="journal article" date="2013" name="PLoS ONE">
        <title>Predicting the Proteins of Angomonas deanei, Strigomonas culicis and Their Respective Endosymbionts Reveals New Aspects of the Trypanosomatidae Family.</title>
        <authorList>
            <person name="Motta M.C."/>
            <person name="Martins A.C."/>
            <person name="de Souza S.S."/>
            <person name="Catta-Preta C.M."/>
            <person name="Silva R."/>
            <person name="Klein C.C."/>
            <person name="de Almeida L.G."/>
            <person name="de Lima Cunha O."/>
            <person name="Ciapina L.P."/>
            <person name="Brocchi M."/>
            <person name="Colabardini A.C."/>
            <person name="de Araujo Lima B."/>
            <person name="Machado C.R."/>
            <person name="de Almeida Soares C.M."/>
            <person name="Probst C.M."/>
            <person name="de Menezes C.B."/>
            <person name="Thompson C.E."/>
            <person name="Bartholomeu D.C."/>
            <person name="Gradia D.F."/>
            <person name="Pavoni D.P."/>
            <person name="Grisard E.C."/>
            <person name="Fantinatti-Garboggini F."/>
            <person name="Marchini F.K."/>
            <person name="Rodrigues-Luiz G.F."/>
            <person name="Wagner G."/>
            <person name="Goldman G.H."/>
            <person name="Fietto J.L."/>
            <person name="Elias M.C."/>
            <person name="Goldman M.H."/>
            <person name="Sagot M.F."/>
            <person name="Pereira M."/>
            <person name="Stoco P.H."/>
            <person name="de Mendonca-Neto R.P."/>
            <person name="Teixeira S.M."/>
            <person name="Maciel T.E."/>
            <person name="de Oliveira Mendes T.A."/>
            <person name="Urmenyi T.P."/>
            <person name="de Souza W."/>
            <person name="Schenkman S."/>
            <person name="de Vasconcelos A.T."/>
        </authorList>
    </citation>
    <scope>NUCLEOTIDE SEQUENCE [LARGE SCALE GENOMIC DNA]</scope>
</reference>
<dbReference type="AlphaFoldDB" id="S9U2F9"/>
<feature type="compositionally biased region" description="Basic and acidic residues" evidence="1">
    <location>
        <begin position="469"/>
        <end position="481"/>
    </location>
</feature>
<dbReference type="OrthoDB" id="20844at2759"/>
<dbReference type="GO" id="GO:0006368">
    <property type="term" value="P:transcription elongation by RNA polymerase II"/>
    <property type="evidence" value="ECO:0007669"/>
    <property type="project" value="InterPro"/>
</dbReference>
<protein>
    <recommendedName>
        <fullName evidence="4">RNA polymerase-associated protein LEO1</fullName>
    </recommendedName>
</protein>
<evidence type="ECO:0000313" key="2">
    <source>
        <dbReference type="EMBL" id="EPY22999.1"/>
    </source>
</evidence>
<dbReference type="GO" id="GO:0016593">
    <property type="term" value="C:Cdc73/Paf1 complex"/>
    <property type="evidence" value="ECO:0007669"/>
    <property type="project" value="InterPro"/>
</dbReference>
<feature type="region of interest" description="Disordered" evidence="1">
    <location>
        <begin position="72"/>
        <end position="111"/>
    </location>
</feature>
<dbReference type="InterPro" id="IPR007149">
    <property type="entry name" value="Leo1"/>
</dbReference>
<keyword evidence="3" id="KW-1185">Reference proteome</keyword>
<proteinExistence type="predicted"/>
<feature type="compositionally biased region" description="Basic and acidic residues" evidence="1">
    <location>
        <begin position="72"/>
        <end position="91"/>
    </location>
</feature>
<accession>S9U2F9</accession>